<dbReference type="UniPathway" id="UPA00098">
    <property type="reaction ID" value="UER00359"/>
</dbReference>
<feature type="binding site" evidence="8">
    <location>
        <position position="148"/>
    </location>
    <ligand>
        <name>substrate</name>
    </ligand>
</feature>
<keyword evidence="3 8" id="KW-0641">Proline biosynthesis</keyword>
<dbReference type="EC" id="2.7.2.11" evidence="8"/>
<dbReference type="InterPro" id="IPR001057">
    <property type="entry name" value="Glu/AcGlu_kinase"/>
</dbReference>
<dbReference type="Gene3D" id="2.30.130.10">
    <property type="entry name" value="PUA domain"/>
    <property type="match status" value="1"/>
</dbReference>
<dbReference type="InterPro" id="IPR036974">
    <property type="entry name" value="PUA_sf"/>
</dbReference>
<proteinExistence type="inferred from homology"/>
<dbReference type="FunFam" id="3.40.1160.10:FF:000006">
    <property type="entry name" value="Glutamate 5-kinase"/>
    <property type="match status" value="1"/>
</dbReference>
<dbReference type="SUPFAM" id="SSF88697">
    <property type="entry name" value="PUA domain-like"/>
    <property type="match status" value="1"/>
</dbReference>
<dbReference type="Pfam" id="PF00696">
    <property type="entry name" value="AA_kinase"/>
    <property type="match status" value="1"/>
</dbReference>
<dbReference type="AlphaFoldDB" id="A0A378JM78"/>
<feature type="binding site" evidence="8">
    <location>
        <position position="136"/>
    </location>
    <ligand>
        <name>substrate</name>
    </ligand>
</feature>
<keyword evidence="2 8" id="KW-0028">Amino-acid biosynthesis</keyword>
<keyword evidence="1 8" id="KW-0963">Cytoplasm</keyword>
<dbReference type="GO" id="GO:0005829">
    <property type="term" value="C:cytosol"/>
    <property type="evidence" value="ECO:0007669"/>
    <property type="project" value="TreeGrafter"/>
</dbReference>
<evidence type="ECO:0000256" key="3">
    <source>
        <dbReference type="ARBA" id="ARBA00022650"/>
    </source>
</evidence>
<evidence type="ECO:0000259" key="10">
    <source>
        <dbReference type="Pfam" id="PF01472"/>
    </source>
</evidence>
<dbReference type="GO" id="GO:0055129">
    <property type="term" value="P:L-proline biosynthetic process"/>
    <property type="evidence" value="ECO:0007669"/>
    <property type="project" value="UniProtKB-UniRule"/>
</dbReference>
<name>A0A378JM78_9GAMM</name>
<dbReference type="RefSeq" id="WP_115331043.1">
    <property type="nucleotide sequence ID" value="NZ_CAAAHP010000001.1"/>
</dbReference>
<dbReference type="CDD" id="cd04242">
    <property type="entry name" value="AAK_G5K_ProB"/>
    <property type="match status" value="1"/>
</dbReference>
<evidence type="ECO:0000256" key="2">
    <source>
        <dbReference type="ARBA" id="ARBA00022605"/>
    </source>
</evidence>
<dbReference type="PANTHER" id="PTHR43654:SF1">
    <property type="entry name" value="ISOPENTENYL PHOSPHATE KINASE"/>
    <property type="match status" value="1"/>
</dbReference>
<evidence type="ECO:0000256" key="7">
    <source>
        <dbReference type="ARBA" id="ARBA00022840"/>
    </source>
</evidence>
<accession>A0A378JM78</accession>
<protein>
    <recommendedName>
        <fullName evidence="8">Glutamate 5-kinase</fullName>
        <ecNumber evidence="8">2.7.2.11</ecNumber>
    </recommendedName>
    <alternativeName>
        <fullName evidence="8">Gamma-glutamyl kinase</fullName>
        <shortName evidence="8">GK</shortName>
    </alternativeName>
</protein>
<evidence type="ECO:0000256" key="8">
    <source>
        <dbReference type="HAMAP-Rule" id="MF_00456"/>
    </source>
</evidence>
<dbReference type="PROSITE" id="PS50890">
    <property type="entry name" value="PUA"/>
    <property type="match status" value="1"/>
</dbReference>
<feature type="domain" description="Aspartate/glutamate/uridylate kinase" evidence="9">
    <location>
        <begin position="1"/>
        <end position="231"/>
    </location>
</feature>
<keyword evidence="7 8" id="KW-0067">ATP-binding</keyword>
<comment type="subcellular location">
    <subcellularLocation>
        <location evidence="8">Cytoplasm</location>
    </subcellularLocation>
</comment>
<gene>
    <name evidence="8 11" type="primary">proB</name>
    <name evidence="11" type="ORF">NCTC13316_01498</name>
</gene>
<evidence type="ECO:0000256" key="6">
    <source>
        <dbReference type="ARBA" id="ARBA00022777"/>
    </source>
</evidence>
<dbReference type="HAMAP" id="MF_00456">
    <property type="entry name" value="ProB"/>
    <property type="match status" value="1"/>
</dbReference>
<keyword evidence="6 8" id="KW-0418">Kinase</keyword>
<comment type="pathway">
    <text evidence="8">Amino-acid biosynthesis; L-proline biosynthesis; L-glutamate 5-semialdehyde from L-glutamate: step 1/2.</text>
</comment>
<dbReference type="PRINTS" id="PR00474">
    <property type="entry name" value="GLU5KINASE"/>
</dbReference>
<feature type="domain" description="PUA" evidence="10">
    <location>
        <begin position="293"/>
        <end position="340"/>
    </location>
</feature>
<comment type="similarity">
    <text evidence="8">Belongs to the glutamate 5-kinase family.</text>
</comment>
<dbReference type="InterPro" id="IPR002478">
    <property type="entry name" value="PUA"/>
</dbReference>
<dbReference type="Gene3D" id="3.40.1160.10">
    <property type="entry name" value="Acetylglutamate kinase-like"/>
    <property type="match status" value="1"/>
</dbReference>
<dbReference type="Proteomes" id="UP000254794">
    <property type="component" value="Unassembled WGS sequence"/>
</dbReference>
<dbReference type="GO" id="GO:0005524">
    <property type="term" value="F:ATP binding"/>
    <property type="evidence" value="ECO:0007669"/>
    <property type="project" value="UniProtKB-KW"/>
</dbReference>
<dbReference type="InterPro" id="IPR015947">
    <property type="entry name" value="PUA-like_sf"/>
</dbReference>
<comment type="catalytic activity">
    <reaction evidence="8">
        <text>L-glutamate + ATP = L-glutamyl 5-phosphate + ADP</text>
        <dbReference type="Rhea" id="RHEA:14877"/>
        <dbReference type="ChEBI" id="CHEBI:29985"/>
        <dbReference type="ChEBI" id="CHEBI:30616"/>
        <dbReference type="ChEBI" id="CHEBI:58274"/>
        <dbReference type="ChEBI" id="CHEBI:456216"/>
        <dbReference type="EC" id="2.7.2.11"/>
    </reaction>
</comment>
<evidence type="ECO:0000259" key="9">
    <source>
        <dbReference type="Pfam" id="PF00696"/>
    </source>
</evidence>
<feature type="binding site" evidence="8">
    <location>
        <position position="46"/>
    </location>
    <ligand>
        <name>substrate</name>
    </ligand>
</feature>
<organism evidence="11 12">
    <name type="scientific">Legionella busanensis</name>
    <dbReference type="NCBI Taxonomy" id="190655"/>
    <lineage>
        <taxon>Bacteria</taxon>
        <taxon>Pseudomonadati</taxon>
        <taxon>Pseudomonadota</taxon>
        <taxon>Gammaproteobacteria</taxon>
        <taxon>Legionellales</taxon>
        <taxon>Legionellaceae</taxon>
        <taxon>Legionella</taxon>
    </lineage>
</organism>
<dbReference type="GO" id="GO:0004349">
    <property type="term" value="F:glutamate 5-kinase activity"/>
    <property type="evidence" value="ECO:0007669"/>
    <property type="project" value="UniProtKB-UniRule"/>
</dbReference>
<dbReference type="PIRSF" id="PIRSF000729">
    <property type="entry name" value="GK"/>
    <property type="match status" value="1"/>
</dbReference>
<comment type="caution">
    <text evidence="8">Lacks conserved residue(s) required for the propagation of feature annotation.</text>
</comment>
<evidence type="ECO:0000313" key="12">
    <source>
        <dbReference type="Proteomes" id="UP000254794"/>
    </source>
</evidence>
<reference evidence="11 12" key="1">
    <citation type="submission" date="2018-06" db="EMBL/GenBank/DDBJ databases">
        <authorList>
            <consortium name="Pathogen Informatics"/>
            <person name="Doyle S."/>
        </authorList>
    </citation>
    <scope>NUCLEOTIDE SEQUENCE [LARGE SCALE GENOMIC DNA]</scope>
    <source>
        <strain evidence="11 12">NCTC13316</strain>
    </source>
</reference>
<dbReference type="InterPro" id="IPR005715">
    <property type="entry name" value="Glu_5kinase/COase_Synthase"/>
</dbReference>
<dbReference type="NCBIfam" id="TIGR01027">
    <property type="entry name" value="proB"/>
    <property type="match status" value="1"/>
</dbReference>
<dbReference type="SUPFAM" id="SSF53633">
    <property type="entry name" value="Carbamate kinase-like"/>
    <property type="match status" value="1"/>
</dbReference>
<dbReference type="InterPro" id="IPR036393">
    <property type="entry name" value="AceGlu_kinase-like_sf"/>
</dbReference>
<comment type="function">
    <text evidence="8">Catalyzes the transfer of a phosphate group to glutamate to form L-glutamate 5-phosphate.</text>
</comment>
<sequence length="355" mass="39306">MKIVIKIGTQSILKSDGTPIESILVTIVDQIAKLLNDKHQVILVSSGAVGSGRKISKSFLQKSSNTVGEKQLLASIGQPELINIYSSLFKSENILVSQLLLTKQDFQTRQHYLNIARLLQELSKHQNIIPIINENDSVAIEELMFTDNDELAGLIAAQVNADQLIILTNVDGVFTGDPKHPDSKLIHFIDPNQGWPTVSTSKSSLGRGGMLSKLSTARKMSSLGITTTIANINTDSIISRLVNKESLGTSILAKKKTSNIKRWIALHNKKQLPAIIINDNLLSLLKESKRIISILPVGIMNITGEWKKGDLVDILNSRNEKVGMGLARYDDKRLEEYLGEKNKPAFIHYDYLHIL</sequence>
<dbReference type="PANTHER" id="PTHR43654">
    <property type="entry name" value="GLUTAMATE 5-KINASE"/>
    <property type="match status" value="1"/>
</dbReference>
<keyword evidence="5 8" id="KW-0547">Nucleotide-binding</keyword>
<evidence type="ECO:0000256" key="5">
    <source>
        <dbReference type="ARBA" id="ARBA00022741"/>
    </source>
</evidence>
<evidence type="ECO:0000256" key="4">
    <source>
        <dbReference type="ARBA" id="ARBA00022679"/>
    </source>
</evidence>
<keyword evidence="12" id="KW-1185">Reference proteome</keyword>
<dbReference type="GO" id="GO:0003723">
    <property type="term" value="F:RNA binding"/>
    <property type="evidence" value="ECO:0007669"/>
    <property type="project" value="InterPro"/>
</dbReference>
<dbReference type="InterPro" id="IPR011529">
    <property type="entry name" value="Glu_5kinase"/>
</dbReference>
<feature type="binding site" evidence="8">
    <location>
        <position position="6"/>
    </location>
    <ligand>
        <name>ATP</name>
        <dbReference type="ChEBI" id="CHEBI:30616"/>
    </ligand>
</feature>
<dbReference type="InterPro" id="IPR041739">
    <property type="entry name" value="G5K_ProB"/>
</dbReference>
<dbReference type="OrthoDB" id="9804434at2"/>
<evidence type="ECO:0000313" key="11">
    <source>
        <dbReference type="EMBL" id="STX51403.1"/>
    </source>
</evidence>
<dbReference type="EMBL" id="UGOD01000001">
    <property type="protein sequence ID" value="STX51403.1"/>
    <property type="molecule type" value="Genomic_DNA"/>
</dbReference>
<dbReference type="InterPro" id="IPR001048">
    <property type="entry name" value="Asp/Glu/Uridylate_kinase"/>
</dbReference>
<keyword evidence="4 8" id="KW-0808">Transferase</keyword>
<evidence type="ECO:0000256" key="1">
    <source>
        <dbReference type="ARBA" id="ARBA00022490"/>
    </source>
</evidence>
<dbReference type="Pfam" id="PF01472">
    <property type="entry name" value="PUA"/>
    <property type="match status" value="1"/>
</dbReference>